<dbReference type="InterPro" id="IPR018214">
    <property type="entry name" value="GluRdtase_CS"/>
</dbReference>
<dbReference type="OrthoDB" id="110209at2"/>
<feature type="active site" description="Nucleophile" evidence="8 9">
    <location>
        <position position="46"/>
    </location>
</feature>
<keyword evidence="18" id="KW-1185">Reference proteome</keyword>
<evidence type="ECO:0000256" key="11">
    <source>
        <dbReference type="PIRSR" id="PIRSR000445-3"/>
    </source>
</evidence>
<dbReference type="NCBIfam" id="TIGR01035">
    <property type="entry name" value="hemA"/>
    <property type="match status" value="1"/>
</dbReference>
<dbReference type="PROSITE" id="PS00747">
    <property type="entry name" value="GLUTR"/>
    <property type="match status" value="1"/>
</dbReference>
<feature type="binding site" evidence="8 10">
    <location>
        <begin position="106"/>
        <end position="108"/>
    </location>
    <ligand>
        <name>substrate</name>
    </ligand>
</feature>
<protein>
    <recommendedName>
        <fullName evidence="3 8">Glutamyl-tRNA reductase</fullName>
        <shortName evidence="8">GluTR</shortName>
        <ecNumber evidence="3 8">1.2.1.70</ecNumber>
    </recommendedName>
</protein>
<evidence type="ECO:0000256" key="7">
    <source>
        <dbReference type="ARBA" id="ARBA00047464"/>
    </source>
</evidence>
<organism evidence="17 18">
    <name type="scientific">Clostridium argentinense CDC 2741</name>
    <dbReference type="NCBI Taxonomy" id="1418104"/>
    <lineage>
        <taxon>Bacteria</taxon>
        <taxon>Bacillati</taxon>
        <taxon>Bacillota</taxon>
        <taxon>Clostridia</taxon>
        <taxon>Eubacteriales</taxon>
        <taxon>Clostridiaceae</taxon>
        <taxon>Clostridium</taxon>
    </lineage>
</organism>
<dbReference type="SUPFAM" id="SSF51735">
    <property type="entry name" value="NAD(P)-binding Rossmann-fold domains"/>
    <property type="match status" value="1"/>
</dbReference>
<dbReference type="Pfam" id="PF05201">
    <property type="entry name" value="GlutR_N"/>
    <property type="match status" value="1"/>
</dbReference>
<feature type="site" description="Important for activity" evidence="8 12">
    <location>
        <position position="91"/>
    </location>
</feature>
<evidence type="ECO:0000256" key="1">
    <source>
        <dbReference type="ARBA" id="ARBA00005059"/>
    </source>
</evidence>
<dbReference type="EC" id="1.2.1.70" evidence="3 8"/>
<dbReference type="UniPathway" id="UPA00251">
    <property type="reaction ID" value="UER00316"/>
</dbReference>
<evidence type="ECO:0000256" key="8">
    <source>
        <dbReference type="HAMAP-Rule" id="MF_00087"/>
    </source>
</evidence>
<dbReference type="PIRSF" id="PIRSF000445">
    <property type="entry name" value="4pyrrol_synth_GluRdtase"/>
    <property type="match status" value="1"/>
</dbReference>
<dbReference type="GO" id="GO:0008883">
    <property type="term" value="F:glutamyl-tRNA reductase activity"/>
    <property type="evidence" value="ECO:0007669"/>
    <property type="project" value="UniProtKB-UniRule"/>
</dbReference>
<feature type="domain" description="Quinate/shikimate 5-dehydrogenase/glutamyl-tRNA reductase" evidence="15">
    <location>
        <begin position="167"/>
        <end position="291"/>
    </location>
</feature>
<evidence type="ECO:0000256" key="3">
    <source>
        <dbReference type="ARBA" id="ARBA00012970"/>
    </source>
</evidence>
<comment type="function">
    <text evidence="8">Catalyzes the NADPH-dependent reduction of glutamyl-tRNA(Glu) to glutamate 1-semialdehyde (GSA).</text>
</comment>
<reference evidence="17 18" key="1">
    <citation type="journal article" date="2015" name="Infect. Genet. Evol.">
        <title>Genomic sequences of six botulinum neurotoxin-producing strains representing three clostridial species illustrate the mobility and diversity of botulinum neurotoxin genes.</title>
        <authorList>
            <person name="Smith T.J."/>
            <person name="Hill K.K."/>
            <person name="Xie G."/>
            <person name="Foley B.T."/>
            <person name="Williamson C.H."/>
            <person name="Foster J.T."/>
            <person name="Johnson S.L."/>
            <person name="Chertkov O."/>
            <person name="Teshima H."/>
            <person name="Gibbons H.S."/>
            <person name="Johnsky L.A."/>
            <person name="Karavis M.A."/>
            <person name="Smith L.A."/>
        </authorList>
    </citation>
    <scope>NUCLEOTIDE SEQUENCE [LARGE SCALE GENOMIC DNA]</scope>
    <source>
        <strain evidence="17 18">CDC 2741</strain>
    </source>
</reference>
<keyword evidence="4 8" id="KW-0521">NADP</keyword>
<dbReference type="InterPro" id="IPR006151">
    <property type="entry name" value="Shikm_DH/Glu-tRNA_Rdtase"/>
</dbReference>
<feature type="binding site" evidence="8 10">
    <location>
        <position position="101"/>
    </location>
    <ligand>
        <name>substrate</name>
    </ligand>
</feature>
<dbReference type="Gene3D" id="3.30.460.30">
    <property type="entry name" value="Glutamyl-tRNA reductase, N-terminal domain"/>
    <property type="match status" value="1"/>
</dbReference>
<feature type="binding site" evidence="8 10">
    <location>
        <position position="112"/>
    </location>
    <ligand>
        <name>substrate</name>
    </ligand>
</feature>
<dbReference type="RefSeq" id="WP_039630153.1">
    <property type="nucleotide sequence ID" value="NZ_AYSO01000011.1"/>
</dbReference>
<keyword evidence="5 8" id="KW-0560">Oxidoreductase</keyword>
<dbReference type="SUPFAM" id="SSF69742">
    <property type="entry name" value="Glutamyl tRNA-reductase catalytic, N-terminal domain"/>
    <property type="match status" value="1"/>
</dbReference>
<evidence type="ECO:0000256" key="2">
    <source>
        <dbReference type="ARBA" id="ARBA00005916"/>
    </source>
</evidence>
<feature type="binding site" evidence="8 10">
    <location>
        <begin position="45"/>
        <end position="48"/>
    </location>
    <ligand>
        <name>substrate</name>
    </ligand>
</feature>
<sequence length="406" mass="46638">MIQLIGLNREVDIETRSCFSIASNVLEESLLKLRGICDEVVILSTCNRTEVYFTSENVDENIINNVFTILNWDIDNKKYIFHSTGEAAIKHLMELCCGFHSKILGEDQILGQVKDAYFAAVKANSLKGILERLFTNAIACGKEFKTATTLYKIPVSASSIAVKEAIKRNKRNYMIIGFGVMGKLCYKTLIGNDNNFDNIYIVGRNVEKIKKDELLTCNDKVKIISMECRKQYYDLVDTIISCTSSPNTIITKDEIPSNKELLIFDLAVPKDVEKNVELLKNVTVYDIDKVHIIDEENKKLRRVIMDNHRYIVEKYIEEYNEWRTLRGLSPHIINMINKGNSIYKNRFKTYTQKKYTKDNDKLVETLIKSTSNAYVNRAIEVLKEETLKGNGDETLKLIQKIFCDIN</sequence>
<feature type="binding site" evidence="8 11">
    <location>
        <begin position="177"/>
        <end position="182"/>
    </location>
    <ligand>
        <name>NADP(+)</name>
        <dbReference type="ChEBI" id="CHEBI:58349"/>
    </ligand>
</feature>
<dbReference type="PANTHER" id="PTHR43013">
    <property type="entry name" value="GLUTAMYL-TRNA REDUCTASE"/>
    <property type="match status" value="1"/>
</dbReference>
<dbReference type="InterPro" id="IPR015895">
    <property type="entry name" value="4pyrrol_synth_GluRdtase_N"/>
</dbReference>
<dbReference type="InterPro" id="IPR036343">
    <property type="entry name" value="GluRdtase_N_sf"/>
</dbReference>
<dbReference type="Pfam" id="PF00745">
    <property type="entry name" value="GlutR_dimer"/>
    <property type="match status" value="1"/>
</dbReference>
<dbReference type="STRING" id="29341.RSJ17_10215"/>
<evidence type="ECO:0000256" key="6">
    <source>
        <dbReference type="ARBA" id="ARBA00023244"/>
    </source>
</evidence>
<evidence type="ECO:0000313" key="18">
    <source>
        <dbReference type="Proteomes" id="UP000031366"/>
    </source>
</evidence>
<feature type="domain" description="Glutamyl-tRNA reductase N-terminal" evidence="16">
    <location>
        <begin position="9"/>
        <end position="148"/>
    </location>
</feature>
<comment type="catalytic activity">
    <reaction evidence="7 8 13">
        <text>(S)-4-amino-5-oxopentanoate + tRNA(Glu) + NADP(+) = L-glutamyl-tRNA(Glu) + NADPH + H(+)</text>
        <dbReference type="Rhea" id="RHEA:12344"/>
        <dbReference type="Rhea" id="RHEA-COMP:9663"/>
        <dbReference type="Rhea" id="RHEA-COMP:9680"/>
        <dbReference type="ChEBI" id="CHEBI:15378"/>
        <dbReference type="ChEBI" id="CHEBI:57501"/>
        <dbReference type="ChEBI" id="CHEBI:57783"/>
        <dbReference type="ChEBI" id="CHEBI:58349"/>
        <dbReference type="ChEBI" id="CHEBI:78442"/>
        <dbReference type="ChEBI" id="CHEBI:78520"/>
        <dbReference type="EC" id="1.2.1.70"/>
    </reaction>
</comment>
<evidence type="ECO:0000256" key="9">
    <source>
        <dbReference type="PIRSR" id="PIRSR000445-1"/>
    </source>
</evidence>
<dbReference type="AlphaFoldDB" id="A0A0C1U6A8"/>
<dbReference type="InterPro" id="IPR036291">
    <property type="entry name" value="NAD(P)-bd_dom_sf"/>
</dbReference>
<name>A0A0C1U6A8_9CLOT</name>
<evidence type="ECO:0000256" key="12">
    <source>
        <dbReference type="PIRSR" id="PIRSR000445-4"/>
    </source>
</evidence>
<dbReference type="Gene3D" id="3.40.50.720">
    <property type="entry name" value="NAD(P)-binding Rossmann-like Domain"/>
    <property type="match status" value="1"/>
</dbReference>
<feature type="domain" description="Tetrapyrrole biosynthesis glutamyl-tRNA reductase dimerisation" evidence="14">
    <location>
        <begin position="310"/>
        <end position="402"/>
    </location>
</feature>
<evidence type="ECO:0000256" key="10">
    <source>
        <dbReference type="PIRSR" id="PIRSR000445-2"/>
    </source>
</evidence>
<keyword evidence="6 8" id="KW-0627">Porphyrin biosynthesis</keyword>
<evidence type="ECO:0000259" key="15">
    <source>
        <dbReference type="Pfam" id="PF01488"/>
    </source>
</evidence>
<accession>A0A0C1U6A8</accession>
<gene>
    <name evidence="8 17" type="primary">hemA</name>
    <name evidence="17" type="ORF">U732_4078</name>
</gene>
<dbReference type="Proteomes" id="UP000031366">
    <property type="component" value="Unassembled WGS sequence"/>
</dbReference>
<evidence type="ECO:0000259" key="16">
    <source>
        <dbReference type="Pfam" id="PF05201"/>
    </source>
</evidence>
<evidence type="ECO:0000256" key="5">
    <source>
        <dbReference type="ARBA" id="ARBA00023002"/>
    </source>
</evidence>
<comment type="pathway">
    <text evidence="1 8 13">Porphyrin-containing compound metabolism; protoporphyrin-IX biosynthesis; 5-aminolevulinate from L-glutamyl-tRNA(Glu): step 1/2.</text>
</comment>
<evidence type="ECO:0000313" key="17">
    <source>
        <dbReference type="EMBL" id="KIE48249.1"/>
    </source>
</evidence>
<comment type="domain">
    <text evidence="8">Possesses an unusual extended V-shaped dimeric structure with each monomer consisting of three distinct domains arranged along a curved 'spinal' alpha-helix. The N-terminal catalytic domain specifically recognizes the glutamate moiety of the substrate. The second domain is the NADPH-binding domain, and the third C-terminal domain is responsible for dimerization.</text>
</comment>
<comment type="miscellaneous">
    <text evidence="8">During catalysis, the active site Cys acts as a nucleophile attacking the alpha-carbonyl group of tRNA-bound glutamate with the formation of a thioester intermediate between enzyme and glutamate, and the concomitant release of tRNA(Glu). The thioester intermediate is finally reduced by direct hydride transfer from NADPH, to form the product GSA.</text>
</comment>
<dbReference type="InterPro" id="IPR015896">
    <property type="entry name" value="4pyrrol_synth_GluRdtase_dimer"/>
</dbReference>
<dbReference type="Pfam" id="PF01488">
    <property type="entry name" value="Shikimate_DH"/>
    <property type="match status" value="1"/>
</dbReference>
<proteinExistence type="inferred from homology"/>
<dbReference type="EMBL" id="AYSO01000011">
    <property type="protein sequence ID" value="KIE48249.1"/>
    <property type="molecule type" value="Genomic_DNA"/>
</dbReference>
<evidence type="ECO:0000256" key="13">
    <source>
        <dbReference type="RuleBase" id="RU000584"/>
    </source>
</evidence>
<dbReference type="GO" id="GO:0019353">
    <property type="term" value="P:protoporphyrinogen IX biosynthetic process from glutamate"/>
    <property type="evidence" value="ECO:0007669"/>
    <property type="project" value="TreeGrafter"/>
</dbReference>
<comment type="similarity">
    <text evidence="2 8 13">Belongs to the glutamyl-tRNA reductase family.</text>
</comment>
<dbReference type="InterPro" id="IPR000343">
    <property type="entry name" value="4pyrrol_synth_GluRdtase"/>
</dbReference>
<evidence type="ECO:0000256" key="4">
    <source>
        <dbReference type="ARBA" id="ARBA00022857"/>
    </source>
</evidence>
<dbReference type="PANTHER" id="PTHR43013:SF1">
    <property type="entry name" value="GLUTAMYL-TRNA REDUCTASE"/>
    <property type="match status" value="1"/>
</dbReference>
<dbReference type="HAMAP" id="MF_00087">
    <property type="entry name" value="Glu_tRNA_reductase"/>
    <property type="match status" value="1"/>
</dbReference>
<comment type="caution">
    <text evidence="17">The sequence shown here is derived from an EMBL/GenBank/DDBJ whole genome shotgun (WGS) entry which is preliminary data.</text>
</comment>
<dbReference type="GO" id="GO:0050661">
    <property type="term" value="F:NADP binding"/>
    <property type="evidence" value="ECO:0007669"/>
    <property type="project" value="InterPro"/>
</dbReference>
<evidence type="ECO:0000259" key="14">
    <source>
        <dbReference type="Pfam" id="PF00745"/>
    </source>
</evidence>
<comment type="subunit">
    <text evidence="8">Homodimer.</text>
</comment>